<evidence type="ECO:0000256" key="1">
    <source>
        <dbReference type="ARBA" id="ARBA00004141"/>
    </source>
</evidence>
<dbReference type="PANTHER" id="PTHR33048">
    <property type="entry name" value="PTH11-LIKE INTEGRAL MEMBRANE PROTEIN (AFU_ORTHOLOGUE AFUA_5G11245)"/>
    <property type="match status" value="1"/>
</dbReference>
<evidence type="ECO:0000256" key="3">
    <source>
        <dbReference type="ARBA" id="ARBA00022989"/>
    </source>
</evidence>
<comment type="caution">
    <text evidence="8">The sequence shown here is derived from an EMBL/GenBank/DDBJ whole genome shotgun (WGS) entry which is preliminary data.</text>
</comment>
<keyword evidence="9" id="KW-1185">Reference proteome</keyword>
<evidence type="ECO:0000256" key="2">
    <source>
        <dbReference type="ARBA" id="ARBA00022692"/>
    </source>
</evidence>
<dbReference type="OrthoDB" id="444631at2759"/>
<dbReference type="GO" id="GO:0016020">
    <property type="term" value="C:membrane"/>
    <property type="evidence" value="ECO:0007669"/>
    <property type="project" value="UniProtKB-SubCell"/>
</dbReference>
<feature type="transmembrane region" description="Helical" evidence="6">
    <location>
        <begin position="207"/>
        <end position="228"/>
    </location>
</feature>
<feature type="transmembrane region" description="Helical" evidence="6">
    <location>
        <begin position="12"/>
        <end position="31"/>
    </location>
</feature>
<dbReference type="Proteomes" id="UP000799776">
    <property type="component" value="Unassembled WGS sequence"/>
</dbReference>
<comment type="similarity">
    <text evidence="5">Belongs to the SAT4 family.</text>
</comment>
<dbReference type="PANTHER" id="PTHR33048:SF47">
    <property type="entry name" value="INTEGRAL MEMBRANE PROTEIN-RELATED"/>
    <property type="match status" value="1"/>
</dbReference>
<evidence type="ECO:0000313" key="8">
    <source>
        <dbReference type="EMBL" id="KAF2087672.1"/>
    </source>
</evidence>
<comment type="subcellular location">
    <subcellularLocation>
        <location evidence="1">Membrane</location>
        <topology evidence="1">Multi-pass membrane protein</topology>
    </subcellularLocation>
</comment>
<dbReference type="EMBL" id="ML978719">
    <property type="protein sequence ID" value="KAF2087672.1"/>
    <property type="molecule type" value="Genomic_DNA"/>
</dbReference>
<gene>
    <name evidence="8" type="ORF">K490DRAFT_65514</name>
</gene>
<evidence type="ECO:0000259" key="7">
    <source>
        <dbReference type="Pfam" id="PF20684"/>
    </source>
</evidence>
<evidence type="ECO:0000256" key="5">
    <source>
        <dbReference type="ARBA" id="ARBA00038359"/>
    </source>
</evidence>
<feature type="transmembrane region" description="Helical" evidence="6">
    <location>
        <begin position="121"/>
        <end position="154"/>
    </location>
</feature>
<dbReference type="Pfam" id="PF20684">
    <property type="entry name" value="Fung_rhodopsin"/>
    <property type="match status" value="1"/>
</dbReference>
<evidence type="ECO:0000256" key="4">
    <source>
        <dbReference type="ARBA" id="ARBA00023136"/>
    </source>
</evidence>
<evidence type="ECO:0000256" key="6">
    <source>
        <dbReference type="SAM" id="Phobius"/>
    </source>
</evidence>
<feature type="transmembrane region" description="Helical" evidence="6">
    <location>
        <begin position="47"/>
        <end position="72"/>
    </location>
</feature>
<feature type="transmembrane region" description="Helical" evidence="6">
    <location>
        <begin position="92"/>
        <end position="112"/>
    </location>
</feature>
<sequence length="351" mass="39595">MIINHRLLNIQLGAMVPLMFFATTSTMWRFYTGSWARRSWPSIEETFVIIACNIGAAGCLIVLILELCYGSGVAQEHLDPSAVVMQYRLQWVVFWIYTANLLCIKLSIVLLYRRVFSQRIFVIVCDALIGFITITTVASMASIVFFCLPVNYFWNQHLPNSSARGHCINWEANWLAFGAVHVATNLAIVFLPAPVLLSLQLPRREKIFVAVIFGFGIIPVVAAIMRLLIIRRLTSDFTVYNNVHNTWIGVEMATAIFCCNLPSAAPLLRKWFPGLLGKGERPQRSGDSEMKLRPTHLDAVIRSMCEKSIYRSSKIVKNKIHVTVEQIMYVERIPPGIVASRDSLATKQEDG</sequence>
<feature type="transmembrane region" description="Helical" evidence="6">
    <location>
        <begin position="174"/>
        <end position="195"/>
    </location>
</feature>
<reference evidence="8" key="1">
    <citation type="journal article" date="2020" name="Stud. Mycol.">
        <title>101 Dothideomycetes genomes: a test case for predicting lifestyles and emergence of pathogens.</title>
        <authorList>
            <person name="Haridas S."/>
            <person name="Albert R."/>
            <person name="Binder M."/>
            <person name="Bloem J."/>
            <person name="Labutti K."/>
            <person name="Salamov A."/>
            <person name="Andreopoulos B."/>
            <person name="Baker S."/>
            <person name="Barry K."/>
            <person name="Bills G."/>
            <person name="Bluhm B."/>
            <person name="Cannon C."/>
            <person name="Castanera R."/>
            <person name="Culley D."/>
            <person name="Daum C."/>
            <person name="Ezra D."/>
            <person name="Gonzalez J."/>
            <person name="Henrissat B."/>
            <person name="Kuo A."/>
            <person name="Liang C."/>
            <person name="Lipzen A."/>
            <person name="Lutzoni F."/>
            <person name="Magnuson J."/>
            <person name="Mondo S."/>
            <person name="Nolan M."/>
            <person name="Ohm R."/>
            <person name="Pangilinan J."/>
            <person name="Park H.-J."/>
            <person name="Ramirez L."/>
            <person name="Alfaro M."/>
            <person name="Sun H."/>
            <person name="Tritt A."/>
            <person name="Yoshinaga Y."/>
            <person name="Zwiers L.-H."/>
            <person name="Turgeon B."/>
            <person name="Goodwin S."/>
            <person name="Spatafora J."/>
            <person name="Crous P."/>
            <person name="Grigoriev I."/>
        </authorList>
    </citation>
    <scope>NUCLEOTIDE SEQUENCE</scope>
    <source>
        <strain evidence="8">CBS 121410</strain>
    </source>
</reference>
<dbReference type="InterPro" id="IPR052337">
    <property type="entry name" value="SAT4-like"/>
</dbReference>
<name>A0A9P4HWF1_9PEZI</name>
<feature type="domain" description="Rhodopsin" evidence="7">
    <location>
        <begin position="29"/>
        <end position="270"/>
    </location>
</feature>
<keyword evidence="3 6" id="KW-1133">Transmembrane helix</keyword>
<proteinExistence type="inferred from homology"/>
<keyword evidence="4 6" id="KW-0472">Membrane</keyword>
<dbReference type="AlphaFoldDB" id="A0A9P4HWF1"/>
<dbReference type="InterPro" id="IPR049326">
    <property type="entry name" value="Rhodopsin_dom_fungi"/>
</dbReference>
<accession>A0A9P4HWF1</accession>
<organism evidence="8 9">
    <name type="scientific">Saccharata proteae CBS 121410</name>
    <dbReference type="NCBI Taxonomy" id="1314787"/>
    <lineage>
        <taxon>Eukaryota</taxon>
        <taxon>Fungi</taxon>
        <taxon>Dikarya</taxon>
        <taxon>Ascomycota</taxon>
        <taxon>Pezizomycotina</taxon>
        <taxon>Dothideomycetes</taxon>
        <taxon>Dothideomycetes incertae sedis</taxon>
        <taxon>Botryosphaeriales</taxon>
        <taxon>Saccharataceae</taxon>
        <taxon>Saccharata</taxon>
    </lineage>
</organism>
<keyword evidence="2 6" id="KW-0812">Transmembrane</keyword>
<protein>
    <recommendedName>
        <fullName evidence="7">Rhodopsin domain-containing protein</fullName>
    </recommendedName>
</protein>
<evidence type="ECO:0000313" key="9">
    <source>
        <dbReference type="Proteomes" id="UP000799776"/>
    </source>
</evidence>